<dbReference type="PANTHER" id="PTHR10815:SF13">
    <property type="entry name" value="METHYLATED-DNA--PROTEIN-CYSTEINE METHYLTRANSFERASE"/>
    <property type="match status" value="1"/>
</dbReference>
<dbReference type="PANTHER" id="PTHR10815">
    <property type="entry name" value="METHYLATED-DNA--PROTEIN-CYSTEINE METHYLTRANSFERASE"/>
    <property type="match status" value="1"/>
</dbReference>
<feature type="domain" description="Methylated-DNA-[protein]-cysteine S-methyltransferase DNA binding" evidence="7">
    <location>
        <begin position="24"/>
        <end position="102"/>
    </location>
</feature>
<comment type="caution">
    <text evidence="9">The sequence shown here is derived from an EMBL/GenBank/DDBJ whole genome shotgun (WGS) entry which is preliminary data.</text>
</comment>
<dbReference type="PROSITE" id="PS00374">
    <property type="entry name" value="MGMT"/>
    <property type="match status" value="1"/>
</dbReference>
<comment type="catalytic activity">
    <reaction evidence="6">
        <text>a 6-O-methyl-2'-deoxyguanosine in DNA + L-cysteinyl-[protein] = S-methyl-L-cysteinyl-[protein] + a 2'-deoxyguanosine in DNA</text>
        <dbReference type="Rhea" id="RHEA:24000"/>
        <dbReference type="Rhea" id="RHEA-COMP:10131"/>
        <dbReference type="Rhea" id="RHEA-COMP:10132"/>
        <dbReference type="Rhea" id="RHEA-COMP:11367"/>
        <dbReference type="Rhea" id="RHEA-COMP:11368"/>
        <dbReference type="ChEBI" id="CHEBI:29950"/>
        <dbReference type="ChEBI" id="CHEBI:82612"/>
        <dbReference type="ChEBI" id="CHEBI:85445"/>
        <dbReference type="ChEBI" id="CHEBI:85448"/>
        <dbReference type="EC" id="2.1.1.63"/>
    </reaction>
</comment>
<dbReference type="NCBIfam" id="TIGR00589">
    <property type="entry name" value="ogt"/>
    <property type="match status" value="1"/>
</dbReference>
<dbReference type="CDD" id="cd06445">
    <property type="entry name" value="ATase"/>
    <property type="match status" value="1"/>
</dbReference>
<dbReference type="InterPro" id="IPR014048">
    <property type="entry name" value="MethylDNA_cys_MeTrfase_DNA-bd"/>
</dbReference>
<dbReference type="GO" id="GO:0032259">
    <property type="term" value="P:methylation"/>
    <property type="evidence" value="ECO:0007669"/>
    <property type="project" value="UniProtKB-KW"/>
</dbReference>
<name>A0A7C4JKF2_9CREN</name>
<evidence type="ECO:0000256" key="2">
    <source>
        <dbReference type="ARBA" id="ARBA00022603"/>
    </source>
</evidence>
<dbReference type="InterPro" id="IPR036217">
    <property type="entry name" value="MethylDNA_cys_MeTrfase_DNAb"/>
</dbReference>
<evidence type="ECO:0000259" key="7">
    <source>
        <dbReference type="Pfam" id="PF01035"/>
    </source>
</evidence>
<keyword evidence="3" id="KW-0808">Transferase</keyword>
<dbReference type="Pfam" id="PF01035">
    <property type="entry name" value="DNA_binding_1"/>
    <property type="match status" value="1"/>
</dbReference>
<evidence type="ECO:0000256" key="4">
    <source>
        <dbReference type="ARBA" id="ARBA00022763"/>
    </source>
</evidence>
<dbReference type="GO" id="GO:0006281">
    <property type="term" value="P:DNA repair"/>
    <property type="evidence" value="ECO:0007669"/>
    <property type="project" value="UniProtKB-KW"/>
</dbReference>
<keyword evidence="4" id="KW-0227">DNA damage</keyword>
<evidence type="ECO:0000256" key="3">
    <source>
        <dbReference type="ARBA" id="ARBA00022679"/>
    </source>
</evidence>
<dbReference type="EMBL" id="DTBD01000038">
    <property type="protein sequence ID" value="HGQ64499.1"/>
    <property type="molecule type" value="Genomic_DNA"/>
</dbReference>
<comment type="catalytic activity">
    <reaction evidence="1">
        <text>a 4-O-methyl-thymidine in DNA + L-cysteinyl-[protein] = a thymidine in DNA + S-methyl-L-cysteinyl-[protein]</text>
        <dbReference type="Rhea" id="RHEA:53428"/>
        <dbReference type="Rhea" id="RHEA-COMP:10131"/>
        <dbReference type="Rhea" id="RHEA-COMP:10132"/>
        <dbReference type="Rhea" id="RHEA-COMP:13555"/>
        <dbReference type="Rhea" id="RHEA-COMP:13556"/>
        <dbReference type="ChEBI" id="CHEBI:29950"/>
        <dbReference type="ChEBI" id="CHEBI:82612"/>
        <dbReference type="ChEBI" id="CHEBI:137386"/>
        <dbReference type="ChEBI" id="CHEBI:137387"/>
        <dbReference type="EC" id="2.1.1.63"/>
    </reaction>
</comment>
<evidence type="ECO:0000313" key="9">
    <source>
        <dbReference type="EMBL" id="HGQ64499.1"/>
    </source>
</evidence>
<keyword evidence="5" id="KW-0234">DNA repair</keyword>
<dbReference type="AlphaFoldDB" id="A0A7C4JKF2"/>
<reference evidence="9" key="1">
    <citation type="journal article" date="2020" name="mSystems">
        <title>Genome- and Community-Level Interaction Insights into Carbon Utilization and Element Cycling Functions of Hydrothermarchaeota in Hydrothermal Sediment.</title>
        <authorList>
            <person name="Zhou Z."/>
            <person name="Liu Y."/>
            <person name="Xu W."/>
            <person name="Pan J."/>
            <person name="Luo Z.H."/>
            <person name="Li M."/>
        </authorList>
    </citation>
    <scope>NUCLEOTIDE SEQUENCE [LARGE SCALE GENOMIC DNA]</scope>
    <source>
        <strain evidence="9">SpSt-637</strain>
        <strain evidence="8">SpSt-667</strain>
    </source>
</reference>
<gene>
    <name evidence="9" type="ORF">ENU08_04565</name>
    <name evidence="8" type="ORF">ENU41_01175</name>
</gene>
<proteinExistence type="predicted"/>
<dbReference type="EMBL" id="DTCK01000008">
    <property type="protein sequence ID" value="HGQ35276.1"/>
    <property type="molecule type" value="Genomic_DNA"/>
</dbReference>
<protein>
    <submittedName>
        <fullName evidence="9">MGMT family protein</fullName>
    </submittedName>
</protein>
<sequence length="127" mass="14383">MPITVIEIYRNNILVRKALYEDLKELIYTLVQLIPIGHVVTYSDIAKILGINPRLVGIILSKNNQPIIIPCHRVISSKGLGGYTLLGKKALNLKNELLQIESRGRIAKINLCDYLGLNKLCERHRKL</sequence>
<evidence type="ECO:0000256" key="5">
    <source>
        <dbReference type="ARBA" id="ARBA00023204"/>
    </source>
</evidence>
<dbReference type="InterPro" id="IPR036388">
    <property type="entry name" value="WH-like_DNA-bd_sf"/>
</dbReference>
<dbReference type="Gene3D" id="1.10.10.10">
    <property type="entry name" value="Winged helix-like DNA-binding domain superfamily/Winged helix DNA-binding domain"/>
    <property type="match status" value="1"/>
</dbReference>
<keyword evidence="2" id="KW-0489">Methyltransferase</keyword>
<dbReference type="SUPFAM" id="SSF46767">
    <property type="entry name" value="Methylated DNA-protein cysteine methyltransferase, C-terminal domain"/>
    <property type="match status" value="1"/>
</dbReference>
<evidence type="ECO:0000256" key="1">
    <source>
        <dbReference type="ARBA" id="ARBA00001286"/>
    </source>
</evidence>
<evidence type="ECO:0000313" key="8">
    <source>
        <dbReference type="EMBL" id="HGQ35276.1"/>
    </source>
</evidence>
<evidence type="ECO:0000256" key="6">
    <source>
        <dbReference type="ARBA" id="ARBA00049348"/>
    </source>
</evidence>
<organism evidence="9">
    <name type="scientific">Ignisphaera aggregans</name>
    <dbReference type="NCBI Taxonomy" id="334771"/>
    <lineage>
        <taxon>Archaea</taxon>
        <taxon>Thermoproteota</taxon>
        <taxon>Thermoprotei</taxon>
        <taxon>Desulfurococcales</taxon>
        <taxon>Desulfurococcaceae</taxon>
        <taxon>Ignisphaera</taxon>
    </lineage>
</organism>
<dbReference type="InterPro" id="IPR001497">
    <property type="entry name" value="MethylDNA_cys_MeTrfase_AS"/>
</dbReference>
<dbReference type="GO" id="GO:0003908">
    <property type="term" value="F:methylated-DNA-[protein]-cysteine S-methyltransferase activity"/>
    <property type="evidence" value="ECO:0007669"/>
    <property type="project" value="UniProtKB-EC"/>
</dbReference>
<accession>A0A7C4JKF2</accession>